<dbReference type="KEGG" id="stir:DDW44_13160"/>
<dbReference type="Pfam" id="PF19054">
    <property type="entry name" value="DUF5753"/>
    <property type="match status" value="1"/>
</dbReference>
<dbReference type="InterPro" id="IPR010982">
    <property type="entry name" value="Lambda_DNA-bd_dom_sf"/>
</dbReference>
<gene>
    <name evidence="2" type="ORF">DDW44_13160</name>
</gene>
<sequence>MGELVKLFRGLADLTQRDLAERLLMSESLVGAYERAERIPTTAFLVEADAALGAKGVLASCVAMMEEEKYSPKFLNWKRTEAEAASISAYETMLVPGLLQTPAYVRALYEVRVPMYEPEEIDRHVEARLERRDVLDRRPRPIVSYVIEESVLHRPIGGTAVLKEQLAHVLESVRTRNHLTVQVMPTERAVHAGLSGPLKLLSTREGRNLGYAEGQGGATLFSRPEEANRLIDRFGALRAQALTPWESVALIERMAARP</sequence>
<protein>
    <submittedName>
        <fullName evidence="2">Transcriptional regulator</fullName>
    </submittedName>
</protein>
<evidence type="ECO:0000313" key="2">
    <source>
        <dbReference type="EMBL" id="AWI29628.1"/>
    </source>
</evidence>
<evidence type="ECO:0000259" key="1">
    <source>
        <dbReference type="PROSITE" id="PS50943"/>
    </source>
</evidence>
<feature type="domain" description="HTH cro/C1-type" evidence="1">
    <location>
        <begin position="5"/>
        <end position="58"/>
    </location>
</feature>
<dbReference type="GO" id="GO:0003677">
    <property type="term" value="F:DNA binding"/>
    <property type="evidence" value="ECO:0007669"/>
    <property type="project" value="InterPro"/>
</dbReference>
<accession>A0A2S1STB2</accession>
<reference evidence="2 3" key="1">
    <citation type="submission" date="2018-05" db="EMBL/GenBank/DDBJ databases">
        <title>Complete genome sequence of sponge-derived Streptomyces sp. HNM0039.</title>
        <authorList>
            <person name="Huang X."/>
            <person name="Zhou S."/>
        </authorList>
    </citation>
    <scope>NUCLEOTIDE SEQUENCE [LARGE SCALE GENOMIC DNA]</scope>
    <source>
        <strain evidence="2 3">HNM0039</strain>
    </source>
</reference>
<dbReference type="PROSITE" id="PS50943">
    <property type="entry name" value="HTH_CROC1"/>
    <property type="match status" value="1"/>
</dbReference>
<dbReference type="RefSeq" id="WP_108906546.1">
    <property type="nucleotide sequence ID" value="NZ_CP029188.1"/>
</dbReference>
<dbReference type="InterPro" id="IPR043917">
    <property type="entry name" value="DUF5753"/>
</dbReference>
<dbReference type="EMBL" id="CP029188">
    <property type="protein sequence ID" value="AWI29628.1"/>
    <property type="molecule type" value="Genomic_DNA"/>
</dbReference>
<keyword evidence="3" id="KW-1185">Reference proteome</keyword>
<dbReference type="SUPFAM" id="SSF47413">
    <property type="entry name" value="lambda repressor-like DNA-binding domains"/>
    <property type="match status" value="1"/>
</dbReference>
<dbReference type="Proteomes" id="UP000244900">
    <property type="component" value="Chromosome"/>
</dbReference>
<dbReference type="Pfam" id="PF13560">
    <property type="entry name" value="HTH_31"/>
    <property type="match status" value="1"/>
</dbReference>
<dbReference type="CDD" id="cd00093">
    <property type="entry name" value="HTH_XRE"/>
    <property type="match status" value="1"/>
</dbReference>
<dbReference type="OrthoDB" id="5177600at2"/>
<dbReference type="SMART" id="SM00530">
    <property type="entry name" value="HTH_XRE"/>
    <property type="match status" value="1"/>
</dbReference>
<proteinExistence type="predicted"/>
<name>A0A2S1STB2_9ACTN</name>
<organism evidence="2 3">
    <name type="scientific">Streptomyces tirandamycinicus</name>
    <dbReference type="NCBI Taxonomy" id="2174846"/>
    <lineage>
        <taxon>Bacteria</taxon>
        <taxon>Bacillati</taxon>
        <taxon>Actinomycetota</taxon>
        <taxon>Actinomycetes</taxon>
        <taxon>Kitasatosporales</taxon>
        <taxon>Streptomycetaceae</taxon>
        <taxon>Streptomyces</taxon>
    </lineage>
</organism>
<dbReference type="InterPro" id="IPR001387">
    <property type="entry name" value="Cro/C1-type_HTH"/>
</dbReference>
<evidence type="ECO:0000313" key="3">
    <source>
        <dbReference type="Proteomes" id="UP000244900"/>
    </source>
</evidence>
<dbReference type="Gene3D" id="1.10.260.40">
    <property type="entry name" value="lambda repressor-like DNA-binding domains"/>
    <property type="match status" value="1"/>
</dbReference>
<dbReference type="AlphaFoldDB" id="A0A2S1STB2"/>